<dbReference type="AlphaFoldDB" id="A0A850QI08"/>
<organism evidence="1 2">
    <name type="scientific">Photobacterium damselae subsp. damselae</name>
    <name type="common">Listonella damsela</name>
    <dbReference type="NCBI Taxonomy" id="85581"/>
    <lineage>
        <taxon>Bacteria</taxon>
        <taxon>Pseudomonadati</taxon>
        <taxon>Pseudomonadota</taxon>
        <taxon>Gammaproteobacteria</taxon>
        <taxon>Vibrionales</taxon>
        <taxon>Vibrionaceae</taxon>
        <taxon>Photobacterium</taxon>
    </lineage>
</organism>
<protein>
    <submittedName>
        <fullName evidence="1">Efflux transporter periplasmic adaptor subunit</fullName>
    </submittedName>
</protein>
<name>A0A850QI08_PHODD</name>
<sequence length="46" mass="5411">MFKRLLITSCFVIIALMAIGWKYQQYLINPWTRDGLVRAQIVQITP</sequence>
<feature type="non-terminal residue" evidence="1">
    <location>
        <position position="46"/>
    </location>
</feature>
<dbReference type="Proteomes" id="UP000533429">
    <property type="component" value="Unassembled WGS sequence"/>
</dbReference>
<proteinExistence type="predicted"/>
<gene>
    <name evidence="1" type="ORF">HWA77_03110</name>
</gene>
<accession>A0A850QI08</accession>
<evidence type="ECO:0000313" key="1">
    <source>
        <dbReference type="EMBL" id="NVO99196.1"/>
    </source>
</evidence>
<evidence type="ECO:0000313" key="2">
    <source>
        <dbReference type="Proteomes" id="UP000533429"/>
    </source>
</evidence>
<reference evidence="1 2" key="1">
    <citation type="submission" date="2020-06" db="EMBL/GenBank/DDBJ databases">
        <title>Photobacterium damselae subsp. damselae comparative genomics.</title>
        <authorList>
            <person name="Osorio C.R."/>
        </authorList>
    </citation>
    <scope>NUCLEOTIDE SEQUENCE [LARGE SCALE GENOMIC DNA]</scope>
    <source>
        <strain evidence="1 2">TW250/03</strain>
    </source>
</reference>
<comment type="caution">
    <text evidence="1">The sequence shown here is derived from an EMBL/GenBank/DDBJ whole genome shotgun (WGS) entry which is preliminary data.</text>
</comment>
<dbReference type="EMBL" id="JABXOR010000194">
    <property type="protein sequence ID" value="NVO99196.1"/>
    <property type="molecule type" value="Genomic_DNA"/>
</dbReference>